<evidence type="ECO:0000259" key="1">
    <source>
        <dbReference type="Pfam" id="PF03097"/>
    </source>
</evidence>
<protein>
    <submittedName>
        <fullName evidence="2">BRO1-domain-containing protein</fullName>
    </submittedName>
</protein>
<dbReference type="Proteomes" id="UP000242414">
    <property type="component" value="Unassembled WGS sequence"/>
</dbReference>
<dbReference type="Gene3D" id="1.25.40.280">
    <property type="entry name" value="alix/aip1 like domains"/>
    <property type="match status" value="1"/>
</dbReference>
<name>A0A1X0R149_RHIZD</name>
<dbReference type="EMBL" id="KV921937">
    <property type="protein sequence ID" value="ORE05757.1"/>
    <property type="molecule type" value="Genomic_DNA"/>
</dbReference>
<proteinExistence type="predicted"/>
<dbReference type="InterPro" id="IPR047138">
    <property type="entry name" value="RHPN1_2"/>
</dbReference>
<dbReference type="PANTHER" id="PTHR23031">
    <property type="entry name" value="RHOPHILIN"/>
    <property type="match status" value="1"/>
</dbReference>
<dbReference type="AlphaFoldDB" id="A0A1X0R149"/>
<reference evidence="2" key="1">
    <citation type="journal article" date="2016" name="Proc. Natl. Acad. Sci. U.S.A.">
        <title>Lipid metabolic changes in an early divergent fungus govern the establishment of a mutualistic symbiosis with endobacteria.</title>
        <authorList>
            <person name="Lastovetsky O.A."/>
            <person name="Gaspar M.L."/>
            <person name="Mondo S.J."/>
            <person name="LaButti K.M."/>
            <person name="Sandor L."/>
            <person name="Grigoriev I.V."/>
            <person name="Henry S.A."/>
            <person name="Pawlowska T.E."/>
        </authorList>
    </citation>
    <scope>NUCLEOTIDE SEQUENCE [LARGE SCALE GENOMIC DNA]</scope>
    <source>
        <strain evidence="2">ATCC 52814</strain>
    </source>
</reference>
<evidence type="ECO:0000313" key="2">
    <source>
        <dbReference type="EMBL" id="ORE05757.1"/>
    </source>
</evidence>
<gene>
    <name evidence="2" type="ORF">BCV72DRAFT_229186</name>
</gene>
<dbReference type="InterPro" id="IPR004328">
    <property type="entry name" value="BRO1_dom"/>
</dbReference>
<dbReference type="VEuPathDB" id="FungiDB:BCV72DRAFT_229186"/>
<dbReference type="Pfam" id="PF03097">
    <property type="entry name" value="BRO1"/>
    <property type="match status" value="1"/>
</dbReference>
<dbReference type="GO" id="GO:0051497">
    <property type="term" value="P:negative regulation of stress fiber assembly"/>
    <property type="evidence" value="ECO:0007669"/>
    <property type="project" value="TreeGrafter"/>
</dbReference>
<accession>A0A1X0R149</accession>
<dbReference type="PANTHER" id="PTHR23031:SF15">
    <property type="entry name" value="LD12055P"/>
    <property type="match status" value="1"/>
</dbReference>
<feature type="domain" description="BRO1" evidence="1">
    <location>
        <begin position="7"/>
        <end position="52"/>
    </location>
</feature>
<organism evidence="2">
    <name type="scientific">Rhizopus microsporus var. microsporus</name>
    <dbReference type="NCBI Taxonomy" id="86635"/>
    <lineage>
        <taxon>Eukaryota</taxon>
        <taxon>Fungi</taxon>
        <taxon>Fungi incertae sedis</taxon>
        <taxon>Mucoromycota</taxon>
        <taxon>Mucoromycotina</taxon>
        <taxon>Mucoromycetes</taxon>
        <taxon>Mucorales</taxon>
        <taxon>Mucorineae</taxon>
        <taxon>Rhizopodaceae</taxon>
        <taxon>Rhizopus</taxon>
    </lineage>
</organism>
<sequence>MEAPQIIAHRNMNYEKACILYSIGAIYSQLGNAEDRSTTEGVKRACNYFQASLSF</sequence>
<dbReference type="InterPro" id="IPR038499">
    <property type="entry name" value="BRO1_sf"/>
</dbReference>